<name>R0JQC5_ANAPL</name>
<dbReference type="Proteomes" id="UP000296049">
    <property type="component" value="Unassembled WGS sequence"/>
</dbReference>
<feature type="region of interest" description="Disordered" evidence="1">
    <location>
        <begin position="51"/>
        <end position="76"/>
    </location>
</feature>
<protein>
    <submittedName>
        <fullName evidence="2">Uncharacterized protein</fullName>
    </submittedName>
</protein>
<keyword evidence="3" id="KW-1185">Reference proteome</keyword>
<dbReference type="AlphaFoldDB" id="R0JQC5"/>
<evidence type="ECO:0000313" key="2">
    <source>
        <dbReference type="EMBL" id="EOA99331.1"/>
    </source>
</evidence>
<gene>
    <name evidence="2" type="ORF">Anapl_14660</name>
</gene>
<evidence type="ECO:0000313" key="3">
    <source>
        <dbReference type="Proteomes" id="UP000296049"/>
    </source>
</evidence>
<dbReference type="EMBL" id="KB743341">
    <property type="protein sequence ID" value="EOA99331.1"/>
    <property type="molecule type" value="Genomic_DNA"/>
</dbReference>
<evidence type="ECO:0000256" key="1">
    <source>
        <dbReference type="SAM" id="MobiDB-lite"/>
    </source>
</evidence>
<reference evidence="3" key="1">
    <citation type="journal article" date="2013" name="Nat. Genet.">
        <title>The duck genome and transcriptome provide insight into an avian influenza virus reservoir species.</title>
        <authorList>
            <person name="Huang Y."/>
            <person name="Li Y."/>
            <person name="Burt D.W."/>
            <person name="Chen H."/>
            <person name="Zhang Y."/>
            <person name="Qian W."/>
            <person name="Kim H."/>
            <person name="Gan S."/>
            <person name="Zhao Y."/>
            <person name="Li J."/>
            <person name="Yi K."/>
            <person name="Feng H."/>
            <person name="Zhu P."/>
            <person name="Li B."/>
            <person name="Liu Q."/>
            <person name="Fairley S."/>
            <person name="Magor K.E."/>
            <person name="Du Z."/>
            <person name="Hu X."/>
            <person name="Goodman L."/>
            <person name="Tafer H."/>
            <person name="Vignal A."/>
            <person name="Lee T."/>
            <person name="Kim K.W."/>
            <person name="Sheng Z."/>
            <person name="An Y."/>
            <person name="Searle S."/>
            <person name="Herrero J."/>
            <person name="Groenen M.A."/>
            <person name="Crooijmans R.P."/>
            <person name="Faraut T."/>
            <person name="Cai Q."/>
            <person name="Webster R.G."/>
            <person name="Aldridge J.R."/>
            <person name="Warren W.C."/>
            <person name="Bartschat S."/>
            <person name="Kehr S."/>
            <person name="Marz M."/>
            <person name="Stadler P.F."/>
            <person name="Smith J."/>
            <person name="Kraus R.H."/>
            <person name="Zhao Y."/>
            <person name="Ren L."/>
            <person name="Fei J."/>
            <person name="Morisson M."/>
            <person name="Kaiser P."/>
            <person name="Griffin D.K."/>
            <person name="Rao M."/>
            <person name="Pitel F."/>
            <person name="Wang J."/>
            <person name="Li N."/>
        </authorList>
    </citation>
    <scope>NUCLEOTIDE SEQUENCE [LARGE SCALE GENOMIC DNA]</scope>
</reference>
<sequence>MASCSMQLCTLGEACKDAGLAPHLAATCTSGPCWSSHGFLTAAATGRPACSPVEGKSSQAADKQRHALGSLPPSQCDQGPLGQSHTSCHLVHKELPPAQPAGAPWTHRSLSLHRVKKQMLGTYREPQKGRGSSSCCLLSIPLCSCTSRQLEGSQLEEAPVRETRGWPQPAAPLVIGDTALLSRAAETSTHFFYLFCYWSVPGSDLCLCVPCCRPLPQPCTNSSRVSHQTPQSHQLCCCSIMLTLGARLLQVFKVTACELALARCTVMFLGCWQCAARSITALLDICSFAKQHKLLHSGEDLPWGAAPGSPCHHCGQSRADSTGIAPHAAPQAGHASPTVSGHQCCHQPSPMSRKGQSGLAQHPPQMLCLTLWETKGAPITSFGQCQPNCWICKTPKKDSLTDGRFAEGVPLTPQREGHAAQPMLCFGGSRPSPWPFRINADLQIESQHADSSEEHSPCSAQGTEGVTLHARCVEEAAAVKGPEREPITTQQTITALTLTCTFTKLQPHLRDRINCLAFGQDYFCSEQDGYHLIENNYPMQIGFKESEGSVLTSQSFHQEWHRVQLWSSSLQASESSLHGQHQHITRKTQASGVLLRHWAAVAASRQYRGRNAVNTAKHYVGPRDKTQASWVVVQSQGPACSQLAPPVPQAHAAGSQGGCTAVPWSLTSSSMPEDTSRGDVQPLAFVFLVQSSVAMEQHWHSSGSSSGTHTAHKEETYEWSPAAWPRKAEHIARTHSMGSPAAWFLLQSCWLAGDKSFLLHSSTCNNAPALSVREGFKAGAQYTDYDISVALMVVDFWHRTVKWGLAYPKLRGYKFTEPFQEGQNWSAENVLSCALEGTE</sequence>
<proteinExistence type="predicted"/>
<organism evidence="2 3">
    <name type="scientific">Anas platyrhynchos</name>
    <name type="common">Mallard</name>
    <name type="synonym">Anas boschas</name>
    <dbReference type="NCBI Taxonomy" id="8839"/>
    <lineage>
        <taxon>Eukaryota</taxon>
        <taxon>Metazoa</taxon>
        <taxon>Chordata</taxon>
        <taxon>Craniata</taxon>
        <taxon>Vertebrata</taxon>
        <taxon>Euteleostomi</taxon>
        <taxon>Archelosauria</taxon>
        <taxon>Archosauria</taxon>
        <taxon>Dinosauria</taxon>
        <taxon>Saurischia</taxon>
        <taxon>Theropoda</taxon>
        <taxon>Coelurosauria</taxon>
        <taxon>Aves</taxon>
        <taxon>Neognathae</taxon>
        <taxon>Galloanserae</taxon>
        <taxon>Anseriformes</taxon>
        <taxon>Anatidae</taxon>
        <taxon>Anatinae</taxon>
        <taxon>Anas</taxon>
    </lineage>
</organism>
<accession>R0JQC5</accession>